<dbReference type="SUPFAM" id="SSF53706">
    <property type="entry name" value="Formate dehydrogenase/DMSO reductase, domains 1-3"/>
    <property type="match status" value="1"/>
</dbReference>
<comment type="caution">
    <text evidence="19">The sequence shown here is derived from an EMBL/GenBank/DDBJ whole genome shotgun (WGS) entry which is preliminary data.</text>
</comment>
<proteinExistence type="inferred from homology"/>
<evidence type="ECO:0000256" key="4">
    <source>
        <dbReference type="ARBA" id="ARBA00022505"/>
    </source>
</evidence>
<evidence type="ECO:0000256" key="3">
    <source>
        <dbReference type="ARBA" id="ARBA00022485"/>
    </source>
</evidence>
<dbReference type="GO" id="GO:0009325">
    <property type="term" value="C:nitrate reductase complex"/>
    <property type="evidence" value="ECO:0007669"/>
    <property type="project" value="TreeGrafter"/>
</dbReference>
<dbReference type="PROSITE" id="PS51318">
    <property type="entry name" value="TAT"/>
    <property type="match status" value="1"/>
</dbReference>
<keyword evidence="5 15" id="KW-0479">Metal-binding</keyword>
<dbReference type="Gene3D" id="3.40.50.740">
    <property type="match status" value="1"/>
</dbReference>
<feature type="binding site" evidence="15">
    <location>
        <position position="178"/>
    </location>
    <ligand>
        <name>Mo-bis(molybdopterin guanine dinucleotide)</name>
        <dbReference type="ChEBI" id="CHEBI:60539"/>
    </ligand>
</feature>
<dbReference type="NCBIfam" id="TIGR01706">
    <property type="entry name" value="NAPA"/>
    <property type="match status" value="1"/>
</dbReference>
<dbReference type="InterPro" id="IPR009010">
    <property type="entry name" value="Asp_de-COase-like_dom_sf"/>
</dbReference>
<feature type="binding site" evidence="15">
    <location>
        <position position="386"/>
    </location>
    <ligand>
        <name>Mo-bis(molybdopterin guanine dinucleotide)</name>
        <dbReference type="ChEBI" id="CHEBI:60539"/>
    </ligand>
</feature>
<evidence type="ECO:0000256" key="10">
    <source>
        <dbReference type="ARBA" id="ARBA00023004"/>
    </source>
</evidence>
<dbReference type="GO" id="GO:0050140">
    <property type="term" value="F:nitrate reductase (cytochrome) activity"/>
    <property type="evidence" value="ECO:0007669"/>
    <property type="project" value="UniProtKB-EC"/>
</dbReference>
<keyword evidence="2 15" id="KW-0813">Transport</keyword>
<feature type="binding site" evidence="15">
    <location>
        <position position="49"/>
    </location>
    <ligand>
        <name>[4Fe-4S] cluster</name>
        <dbReference type="ChEBI" id="CHEBI:49883"/>
    </ligand>
</feature>
<evidence type="ECO:0000256" key="15">
    <source>
        <dbReference type="HAMAP-Rule" id="MF_01630"/>
    </source>
</evidence>
<feature type="binding site" evidence="15">
    <location>
        <position position="496"/>
    </location>
    <ligand>
        <name>Mo-bis(molybdopterin guanine dinucleotide)</name>
        <dbReference type="ChEBI" id="CHEBI:60539"/>
    </ligand>
</feature>
<evidence type="ECO:0000256" key="2">
    <source>
        <dbReference type="ARBA" id="ARBA00022448"/>
    </source>
</evidence>
<dbReference type="CDD" id="cd02791">
    <property type="entry name" value="MopB_CT_Nitrate-R-NapA-like"/>
    <property type="match status" value="1"/>
</dbReference>
<feature type="binding site" evidence="15">
    <location>
        <begin position="522"/>
        <end position="523"/>
    </location>
    <ligand>
        <name>Mo-bis(molybdopterin guanine dinucleotide)</name>
        <dbReference type="ChEBI" id="CHEBI:60539"/>
    </ligand>
</feature>
<dbReference type="GO" id="GO:0043546">
    <property type="term" value="F:molybdopterin cofactor binding"/>
    <property type="evidence" value="ECO:0007669"/>
    <property type="project" value="InterPro"/>
</dbReference>
<evidence type="ECO:0000256" key="7">
    <source>
        <dbReference type="ARBA" id="ARBA00022764"/>
    </source>
</evidence>
<dbReference type="Gene3D" id="3.30.200.210">
    <property type="match status" value="1"/>
</dbReference>
<feature type="binding site" evidence="15">
    <location>
        <position position="840"/>
    </location>
    <ligand>
        <name>Mo-bis(molybdopterin guanine dinucleotide)</name>
        <dbReference type="ChEBI" id="CHEBI:60539"/>
    </ligand>
</feature>
<organism evidence="19 20">
    <name type="scientific">Ideonella aquatica</name>
    <dbReference type="NCBI Taxonomy" id="2824119"/>
    <lineage>
        <taxon>Bacteria</taxon>
        <taxon>Pseudomonadati</taxon>
        <taxon>Pseudomonadota</taxon>
        <taxon>Betaproteobacteria</taxon>
        <taxon>Burkholderiales</taxon>
        <taxon>Sphaerotilaceae</taxon>
        <taxon>Ideonella</taxon>
    </lineage>
</organism>
<dbReference type="InterPro" id="IPR006657">
    <property type="entry name" value="MoPterin_dinucl-bd_dom"/>
</dbReference>
<dbReference type="InterPro" id="IPR050123">
    <property type="entry name" value="Prok_molybdopt-oxidoreductase"/>
</dbReference>
<comment type="catalytic activity">
    <reaction evidence="13 15">
        <text>2 Fe(II)-[cytochrome] + nitrate + 2 H(+) = 2 Fe(III)-[cytochrome] + nitrite + H2O</text>
        <dbReference type="Rhea" id="RHEA:12909"/>
        <dbReference type="Rhea" id="RHEA-COMP:11777"/>
        <dbReference type="Rhea" id="RHEA-COMP:11778"/>
        <dbReference type="ChEBI" id="CHEBI:15377"/>
        <dbReference type="ChEBI" id="CHEBI:15378"/>
        <dbReference type="ChEBI" id="CHEBI:16301"/>
        <dbReference type="ChEBI" id="CHEBI:17632"/>
        <dbReference type="ChEBI" id="CHEBI:29033"/>
        <dbReference type="ChEBI" id="CHEBI:29034"/>
        <dbReference type="EC" id="1.9.6.1"/>
    </reaction>
</comment>
<keyword evidence="4 15" id="KW-0500">Molybdenum</keyword>
<dbReference type="PANTHER" id="PTHR43105:SF11">
    <property type="entry name" value="PERIPLASMIC NITRATE REDUCTASE"/>
    <property type="match status" value="1"/>
</dbReference>
<dbReference type="GO" id="GO:0030151">
    <property type="term" value="F:molybdenum ion binding"/>
    <property type="evidence" value="ECO:0007669"/>
    <property type="project" value="InterPro"/>
</dbReference>
<dbReference type="GO" id="GO:0016020">
    <property type="term" value="C:membrane"/>
    <property type="evidence" value="ECO:0007669"/>
    <property type="project" value="TreeGrafter"/>
</dbReference>
<protein>
    <recommendedName>
        <fullName evidence="15">Periplasmic nitrate reductase</fullName>
        <ecNumber evidence="15">1.9.6.1</ecNumber>
    </recommendedName>
</protein>
<dbReference type="FunFam" id="2.40.40.20:FF:000005">
    <property type="entry name" value="Periplasmic nitrate reductase"/>
    <property type="match status" value="1"/>
</dbReference>
<dbReference type="InterPro" id="IPR027467">
    <property type="entry name" value="MopterinOxRdtase_cofactor_BS"/>
</dbReference>
<feature type="binding site" evidence="15">
    <location>
        <position position="52"/>
    </location>
    <ligand>
        <name>[4Fe-4S] cluster</name>
        <dbReference type="ChEBI" id="CHEBI:49883"/>
    </ligand>
</feature>
<dbReference type="SMART" id="SM00926">
    <property type="entry name" value="Molybdop_Fe4S4"/>
    <property type="match status" value="1"/>
</dbReference>
<feature type="binding site" evidence="15">
    <location>
        <begin position="215"/>
        <end position="222"/>
    </location>
    <ligand>
        <name>Mo-bis(molybdopterin guanine dinucleotide)</name>
        <dbReference type="ChEBI" id="CHEBI:60539"/>
    </ligand>
</feature>
<dbReference type="InterPro" id="IPR019546">
    <property type="entry name" value="TAT_signal_bac_arc"/>
</dbReference>
<keyword evidence="10 15" id="KW-0408">Iron</keyword>
<evidence type="ECO:0000256" key="5">
    <source>
        <dbReference type="ARBA" id="ARBA00022723"/>
    </source>
</evidence>
<dbReference type="EC" id="1.9.6.1" evidence="15"/>
<dbReference type="GO" id="GO:0042597">
    <property type="term" value="C:periplasmic space"/>
    <property type="evidence" value="ECO:0007669"/>
    <property type="project" value="UniProtKB-SubCell"/>
</dbReference>
<gene>
    <name evidence="15 19" type="primary">napA</name>
    <name evidence="19" type="ORF">KAK06_21790</name>
</gene>
<feature type="binding site" evidence="15">
    <location>
        <position position="56"/>
    </location>
    <ligand>
        <name>[4Fe-4S] cluster</name>
        <dbReference type="ChEBI" id="CHEBI:49883"/>
    </ligand>
</feature>
<feature type="binding site" evidence="15">
    <location>
        <position position="572"/>
    </location>
    <ligand>
        <name>Mo-bis(molybdopterin guanine dinucleotide)</name>
        <dbReference type="ChEBI" id="CHEBI:60539"/>
    </ligand>
</feature>
<dbReference type="Pfam" id="PF04879">
    <property type="entry name" value="Molybdop_Fe4S4"/>
    <property type="match status" value="1"/>
</dbReference>
<dbReference type="Gene3D" id="3.40.228.10">
    <property type="entry name" value="Dimethylsulfoxide Reductase, domain 2"/>
    <property type="match status" value="1"/>
</dbReference>
<feature type="binding site" evidence="15">
    <location>
        <begin position="246"/>
        <end position="250"/>
    </location>
    <ligand>
        <name>Mo-bis(molybdopterin guanine dinucleotide)</name>
        <dbReference type="ChEBI" id="CHEBI:60539"/>
    </ligand>
</feature>
<dbReference type="NCBIfam" id="NF010055">
    <property type="entry name" value="PRK13532.1"/>
    <property type="match status" value="1"/>
</dbReference>
<evidence type="ECO:0000256" key="12">
    <source>
        <dbReference type="ARBA" id="ARBA00023063"/>
    </source>
</evidence>
<dbReference type="GO" id="GO:0006777">
    <property type="term" value="P:Mo-molybdopterin cofactor biosynthetic process"/>
    <property type="evidence" value="ECO:0007669"/>
    <property type="project" value="UniProtKB-UniRule"/>
</dbReference>
<dbReference type="PROSITE" id="PS00551">
    <property type="entry name" value="MOLYBDOPTERIN_PROK_1"/>
    <property type="match status" value="1"/>
</dbReference>
<dbReference type="NCBIfam" id="TIGR01409">
    <property type="entry name" value="TAT_signal_seq"/>
    <property type="match status" value="1"/>
</dbReference>
<keyword evidence="9 15" id="KW-0560">Oxidoreductase</keyword>
<sequence length="849" mass="93891">MQANRRDFLKSQALAASAAAAGIPLVAEAAPPPDKAAAATGVRWDKAPCRFCGTGCSVMVGVQDGRVVATQGDPEAPVNRGLNCIKGYFLSKIMYGKDRLQTPLLRKKNGVYDKDGEFTPVSWDEAFDTMAAKWKEAIKAEGPNAVAMFGSGQWTIWEGYAASKLWKAGFRTNNIDPNARHCMASAVTGFMRTFGIDEPMGCYDDIEQADAFVLWGSNMAEMHPILWSRITDRRLSAPHVKVAVLSTFEHRSFDLADSGMIFTPQTDLAILNFIAHYIITNKKVNTEFVKKNVNFKKGATDIGYGLRPVHPLEKDATANGYPGADGKPKGSPNDATPISFEDYARFVSEYTAEKVSALSGVPVKQLEELAKLYADPKVKLVSFWTMGFNQHTRGTWANNMVYNIHLLTGKISTPGSGPFSLTGQPSACGTAREVGTFAHRLPADMVVTNPEHRHHTEEIWGVPEGTIPDKIGLHAVAQSRALKDGKVRCYWTSTTNNMQAGPNINGEILPGWRNPKAFVVVSDPYPTVSAMAADLVLPAAMWVEKEGAFGNAERRTQFWRQQVAAPGQARSDLWQMMEFSKRFKIEEVWPAELIAKMPSVKGKTLFDVLFKNGKVNKYPVADLGKVNGKYIAGYKNAESEAFGFYVQKGLFEEYAEFGRGHGHDLAAFDVYHEARGLRWPVVGGKETLWRFREGYDPYVKAGEGIKFYGHKDGKANIFALPYQPAAESPDKDFDLWLCTGRVLEHWHTGSMTRRVAELHRAVPEAVVFMHPDDAQARGIQRGMQVKVASRRGEITLAVETKGRNKVPRGLVFVPFFDEGRLVNKLTLDATCPISKETDFKKCAVKVVRA</sequence>
<dbReference type="PANTHER" id="PTHR43105">
    <property type="entry name" value="RESPIRATORY NITRATE REDUCTASE"/>
    <property type="match status" value="1"/>
</dbReference>
<dbReference type="GO" id="GO:0009055">
    <property type="term" value="F:electron transfer activity"/>
    <property type="evidence" value="ECO:0007669"/>
    <property type="project" value="UniProtKB-UniRule"/>
</dbReference>
<evidence type="ECO:0000256" key="17">
    <source>
        <dbReference type="SAM" id="SignalP"/>
    </source>
</evidence>
<dbReference type="SUPFAM" id="SSF50692">
    <property type="entry name" value="ADC-like"/>
    <property type="match status" value="1"/>
</dbReference>
<feature type="binding site" evidence="15">
    <location>
        <position position="815"/>
    </location>
    <ligand>
        <name>substrate</name>
    </ligand>
</feature>
<accession>A0A941BLM6</accession>
<keyword evidence="8 15" id="KW-0249">Electron transport</keyword>
<dbReference type="AlphaFoldDB" id="A0A941BLM6"/>
<evidence type="ECO:0000256" key="11">
    <source>
        <dbReference type="ARBA" id="ARBA00023014"/>
    </source>
</evidence>
<dbReference type="GO" id="GO:0045333">
    <property type="term" value="P:cellular respiration"/>
    <property type="evidence" value="ECO:0007669"/>
    <property type="project" value="UniProtKB-ARBA"/>
</dbReference>
<dbReference type="GO" id="GO:0042128">
    <property type="term" value="P:nitrate assimilation"/>
    <property type="evidence" value="ECO:0007669"/>
    <property type="project" value="UniProtKB-UniRule"/>
</dbReference>
<feature type="binding site" evidence="15">
    <location>
        <position position="86"/>
    </location>
    <ligand>
        <name>Mo-bis(molybdopterin guanine dinucleotide)</name>
        <dbReference type="ChEBI" id="CHEBI:60539"/>
    </ligand>
</feature>
<dbReference type="InterPro" id="IPR010051">
    <property type="entry name" value="Periplasm_NO3_reductase_lsu"/>
</dbReference>
<dbReference type="EMBL" id="JAGQDE010000033">
    <property type="protein sequence ID" value="MBQ0961587.1"/>
    <property type="molecule type" value="Genomic_DNA"/>
</dbReference>
<feature type="binding site" evidence="15">
    <location>
        <position position="823"/>
    </location>
    <ligand>
        <name>Mo-bis(molybdopterin guanine dinucleotide)</name>
        <dbReference type="ChEBI" id="CHEBI:60539"/>
    </ligand>
</feature>
<evidence type="ECO:0000256" key="14">
    <source>
        <dbReference type="ARBA" id="ARBA00055000"/>
    </source>
</evidence>
<feature type="domain" description="4Fe-4S Mo/W bis-MGD-type" evidence="18">
    <location>
        <begin position="42"/>
        <end position="98"/>
    </location>
</feature>
<keyword evidence="12 15" id="KW-0534">Nitrate assimilation</keyword>
<comment type="function">
    <text evidence="14 15">Catalytic subunit of the periplasmic nitrate reductase complex NapAB. Receives electrons from NapB and catalyzes the reduction of nitrate to nitrite.</text>
</comment>
<evidence type="ECO:0000313" key="20">
    <source>
        <dbReference type="Proteomes" id="UP000678374"/>
    </source>
</evidence>
<evidence type="ECO:0000256" key="13">
    <source>
        <dbReference type="ARBA" id="ARBA00052176"/>
    </source>
</evidence>
<dbReference type="HAMAP" id="MF_01630">
    <property type="entry name" value="Nitrate_reduct_NapA"/>
    <property type="match status" value="1"/>
</dbReference>
<dbReference type="InterPro" id="IPR006963">
    <property type="entry name" value="Mopterin_OxRdtase_4Fe-4S_dom"/>
</dbReference>
<evidence type="ECO:0000256" key="1">
    <source>
        <dbReference type="ARBA" id="ARBA00008747"/>
    </source>
</evidence>
<dbReference type="PROSITE" id="PS51669">
    <property type="entry name" value="4FE4S_MOW_BIS_MGD"/>
    <property type="match status" value="1"/>
</dbReference>
<feature type="binding site" evidence="15">
    <location>
        <position position="84"/>
    </location>
    <ligand>
        <name>[4Fe-4S] cluster</name>
        <dbReference type="ChEBI" id="CHEBI:49883"/>
    </ligand>
</feature>
<comment type="cofactor">
    <cofactor evidence="15">
        <name>[4Fe-4S] cluster</name>
        <dbReference type="ChEBI" id="CHEBI:49883"/>
    </cofactor>
    <text evidence="15">Binds 1 [4Fe-4S] cluster.</text>
</comment>
<reference evidence="19" key="1">
    <citation type="submission" date="2021-04" db="EMBL/GenBank/DDBJ databases">
        <title>The genome sequence of Ideonella sp. 4Y11.</title>
        <authorList>
            <person name="Liu Y."/>
        </authorList>
    </citation>
    <scope>NUCLEOTIDE SEQUENCE</scope>
    <source>
        <strain evidence="19">4Y11</strain>
    </source>
</reference>
<dbReference type="GO" id="GO:0005506">
    <property type="term" value="F:iron ion binding"/>
    <property type="evidence" value="ECO:0007669"/>
    <property type="project" value="UniProtKB-UniRule"/>
</dbReference>
<feature type="binding site" evidence="15">
    <location>
        <begin position="265"/>
        <end position="267"/>
    </location>
    <ligand>
        <name>Mo-bis(molybdopterin guanine dinucleotide)</name>
        <dbReference type="ChEBI" id="CHEBI:60539"/>
    </ligand>
</feature>
<dbReference type="Pfam" id="PF00384">
    <property type="entry name" value="Molybdopterin"/>
    <property type="match status" value="1"/>
</dbReference>
<evidence type="ECO:0000256" key="9">
    <source>
        <dbReference type="ARBA" id="ARBA00023002"/>
    </source>
</evidence>
<dbReference type="Proteomes" id="UP000678374">
    <property type="component" value="Unassembled WGS sequence"/>
</dbReference>
<name>A0A941BLM6_9BURK</name>
<feature type="binding site" evidence="15">
    <location>
        <position position="545"/>
    </location>
    <ligand>
        <name>Mo-bis(molybdopterin guanine dinucleotide)</name>
        <dbReference type="ChEBI" id="CHEBI:60539"/>
    </ligand>
</feature>
<evidence type="ECO:0000256" key="8">
    <source>
        <dbReference type="ARBA" id="ARBA00022982"/>
    </source>
</evidence>
<evidence type="ECO:0000256" key="16">
    <source>
        <dbReference type="SAM" id="MobiDB-lite"/>
    </source>
</evidence>
<dbReference type="InterPro" id="IPR006656">
    <property type="entry name" value="Mopterin_OxRdtase"/>
</dbReference>
<dbReference type="CDD" id="cd02754">
    <property type="entry name" value="MopB_Nitrate-R-NapA-like"/>
    <property type="match status" value="1"/>
</dbReference>
<keyword evidence="6 15" id="KW-0732">Signal</keyword>
<feature type="binding site" evidence="15">
    <location>
        <position position="390"/>
    </location>
    <ligand>
        <name>Mo-bis(molybdopterin guanine dinucleotide)</name>
        <dbReference type="ChEBI" id="CHEBI:60539"/>
    </ligand>
</feature>
<dbReference type="InterPro" id="IPR041957">
    <property type="entry name" value="CT_Nitrate-R-NapA-like"/>
</dbReference>
<comment type="subunit">
    <text evidence="15">Component of the periplasmic nitrate reductase NapAB complex composed of NapA and NapB.</text>
</comment>
<comment type="cofactor">
    <cofactor evidence="15">
        <name>Mo-bis(molybdopterin guanine dinucleotide)</name>
        <dbReference type="ChEBI" id="CHEBI:60539"/>
    </cofactor>
    <text evidence="15">Binds 1 molybdenum-bis(molybdopterin guanine dinucleotide) (Mo-bis-MGD) cofactor per subunit.</text>
</comment>
<dbReference type="InterPro" id="IPR006311">
    <property type="entry name" value="TAT_signal"/>
</dbReference>
<feature type="signal peptide" evidence="17">
    <location>
        <begin position="1"/>
        <end position="29"/>
    </location>
</feature>
<keyword evidence="20" id="KW-1185">Reference proteome</keyword>
<feature type="binding site" evidence="15">
    <location>
        <position position="153"/>
    </location>
    <ligand>
        <name>Mo-bis(molybdopterin guanine dinucleotide)</name>
        <dbReference type="ChEBI" id="CHEBI:60539"/>
    </ligand>
</feature>
<evidence type="ECO:0000259" key="18">
    <source>
        <dbReference type="PROSITE" id="PS51669"/>
    </source>
</evidence>
<dbReference type="Pfam" id="PF01568">
    <property type="entry name" value="Molydop_binding"/>
    <property type="match status" value="1"/>
</dbReference>
<evidence type="ECO:0000256" key="6">
    <source>
        <dbReference type="ARBA" id="ARBA00022729"/>
    </source>
</evidence>
<feature type="binding site" evidence="15">
    <location>
        <position position="182"/>
    </location>
    <ligand>
        <name>Mo-bis(molybdopterin guanine dinucleotide)</name>
        <dbReference type="ChEBI" id="CHEBI:60539"/>
    </ligand>
</feature>
<keyword evidence="7 15" id="KW-0574">Periplasm</keyword>
<feature type="binding site" evidence="15">
    <location>
        <begin position="739"/>
        <end position="748"/>
    </location>
    <ligand>
        <name>Mo-bis(molybdopterin guanine dinucleotide)</name>
        <dbReference type="ChEBI" id="CHEBI:60539"/>
    </ligand>
</feature>
<feature type="region of interest" description="Disordered" evidence="16">
    <location>
        <begin position="315"/>
        <end position="334"/>
    </location>
</feature>
<keyword evidence="3 15" id="KW-0004">4Fe-4S</keyword>
<comment type="subcellular location">
    <subcellularLocation>
        <location evidence="15">Periplasm</location>
    </subcellularLocation>
</comment>
<evidence type="ECO:0000313" key="19">
    <source>
        <dbReference type="EMBL" id="MBQ0961587.1"/>
    </source>
</evidence>
<keyword evidence="11 15" id="KW-0411">Iron-sulfur</keyword>
<feature type="chain" id="PRO_5037558683" description="Periplasmic nitrate reductase" evidence="17">
    <location>
        <begin position="30"/>
        <end position="849"/>
    </location>
</feature>
<comment type="PTM">
    <text evidence="15">Predicted to be exported by the Tat system. The position of the signal peptide cleavage has not been experimentally proven.</text>
</comment>
<dbReference type="GO" id="GO:0051539">
    <property type="term" value="F:4 iron, 4 sulfur cluster binding"/>
    <property type="evidence" value="ECO:0007669"/>
    <property type="project" value="UniProtKB-KW"/>
</dbReference>
<comment type="similarity">
    <text evidence="1 15">Belongs to the prokaryotic molybdopterin-containing oxidoreductase family. NasA/NapA/NarB subfamily.</text>
</comment>
<dbReference type="Gene3D" id="2.40.40.20">
    <property type="match status" value="1"/>
</dbReference>
<dbReference type="RefSeq" id="WP_210804275.1">
    <property type="nucleotide sequence ID" value="NZ_JAGQDE010000033.1"/>
</dbReference>